<organism evidence="3">
    <name type="scientific">Sesamum latifolium</name>
    <dbReference type="NCBI Taxonomy" id="2727402"/>
    <lineage>
        <taxon>Eukaryota</taxon>
        <taxon>Viridiplantae</taxon>
        <taxon>Streptophyta</taxon>
        <taxon>Embryophyta</taxon>
        <taxon>Tracheophyta</taxon>
        <taxon>Spermatophyta</taxon>
        <taxon>Magnoliopsida</taxon>
        <taxon>eudicotyledons</taxon>
        <taxon>Gunneridae</taxon>
        <taxon>Pentapetalae</taxon>
        <taxon>asterids</taxon>
        <taxon>lamiids</taxon>
        <taxon>Lamiales</taxon>
        <taxon>Pedaliaceae</taxon>
        <taxon>Sesamum</taxon>
    </lineage>
</organism>
<feature type="compositionally biased region" description="Low complexity" evidence="1">
    <location>
        <begin position="347"/>
        <end position="358"/>
    </location>
</feature>
<dbReference type="InterPro" id="IPR025452">
    <property type="entry name" value="DUF4218"/>
</dbReference>
<dbReference type="AlphaFoldDB" id="A0AAW2U2F1"/>
<gene>
    <name evidence="3" type="ORF">Slati_3676400</name>
</gene>
<evidence type="ECO:0000256" key="1">
    <source>
        <dbReference type="SAM" id="MobiDB-lite"/>
    </source>
</evidence>
<sequence>MKDNLNAQKDLKIICNRSELKVDERRPNMMPKAVYTLTKEQKMRICEWITHLKFSDSYTSNLARYVDMKKLRLHGMESHDCHVFIQKLILIVFPEMLPKPMQTALIEVNLLFQILCSMTLDINKVKNKAHVEASIVEAYLVEEISLFTSHYFEPQILCKWNRPRKNDDLTMNDTRIQQSIFNYPGRASGALKKRWHGGSEHHIIKTYILTNYEVVYYESFFNELYLHHYSQDPIIEELVATQLKDWFKLRVKSKLNYTNNELSELHYWSPTAEIMSSGTPLVPSGRGRGRGRGPPLPAAPFDASQVGEAVFRSPPPLVTAGASVAPQAPDDAGPSGAAPTVEEAGSLPHQWLLQHHQQSPNISPPVYQPR</sequence>
<dbReference type="Pfam" id="PF13960">
    <property type="entry name" value="DUF4218"/>
    <property type="match status" value="1"/>
</dbReference>
<dbReference type="PANTHER" id="PTHR48258:SF4">
    <property type="entry name" value="DUF4216 DOMAIN-CONTAINING PROTEIN"/>
    <property type="match status" value="1"/>
</dbReference>
<feature type="region of interest" description="Disordered" evidence="1">
    <location>
        <begin position="312"/>
        <end position="370"/>
    </location>
</feature>
<proteinExistence type="predicted"/>
<reference evidence="3" key="2">
    <citation type="journal article" date="2024" name="Plant">
        <title>Genomic evolution and insights into agronomic trait innovations of Sesamum species.</title>
        <authorList>
            <person name="Miao H."/>
            <person name="Wang L."/>
            <person name="Qu L."/>
            <person name="Liu H."/>
            <person name="Sun Y."/>
            <person name="Le M."/>
            <person name="Wang Q."/>
            <person name="Wei S."/>
            <person name="Zheng Y."/>
            <person name="Lin W."/>
            <person name="Duan Y."/>
            <person name="Cao H."/>
            <person name="Xiong S."/>
            <person name="Wang X."/>
            <person name="Wei L."/>
            <person name="Li C."/>
            <person name="Ma Q."/>
            <person name="Ju M."/>
            <person name="Zhao R."/>
            <person name="Li G."/>
            <person name="Mu C."/>
            <person name="Tian Q."/>
            <person name="Mei H."/>
            <person name="Zhang T."/>
            <person name="Gao T."/>
            <person name="Zhang H."/>
        </authorList>
    </citation>
    <scope>NUCLEOTIDE SEQUENCE</scope>
    <source>
        <strain evidence="3">KEN1</strain>
    </source>
</reference>
<comment type="caution">
    <text evidence="3">The sequence shown here is derived from an EMBL/GenBank/DDBJ whole genome shotgun (WGS) entry which is preliminary data.</text>
</comment>
<dbReference type="PANTHER" id="PTHR48258">
    <property type="entry name" value="DUF4218 DOMAIN-CONTAINING PROTEIN-RELATED"/>
    <property type="match status" value="1"/>
</dbReference>
<name>A0AAW2U2F1_9LAMI</name>
<protein>
    <recommendedName>
        <fullName evidence="2">DUF4218 domain-containing protein</fullName>
    </recommendedName>
</protein>
<dbReference type="EMBL" id="JACGWN010000013">
    <property type="protein sequence ID" value="KAL0410867.1"/>
    <property type="molecule type" value="Genomic_DNA"/>
</dbReference>
<evidence type="ECO:0000313" key="3">
    <source>
        <dbReference type="EMBL" id="KAL0410867.1"/>
    </source>
</evidence>
<evidence type="ECO:0000259" key="2">
    <source>
        <dbReference type="Pfam" id="PF13960"/>
    </source>
</evidence>
<feature type="compositionally biased region" description="Low complexity" evidence="1">
    <location>
        <begin position="325"/>
        <end position="339"/>
    </location>
</feature>
<feature type="domain" description="DUF4218" evidence="2">
    <location>
        <begin position="123"/>
        <end position="166"/>
    </location>
</feature>
<accession>A0AAW2U2F1</accession>
<reference evidence="3" key="1">
    <citation type="submission" date="2020-06" db="EMBL/GenBank/DDBJ databases">
        <authorList>
            <person name="Li T."/>
            <person name="Hu X."/>
            <person name="Zhang T."/>
            <person name="Song X."/>
            <person name="Zhang H."/>
            <person name="Dai N."/>
            <person name="Sheng W."/>
            <person name="Hou X."/>
            <person name="Wei L."/>
        </authorList>
    </citation>
    <scope>NUCLEOTIDE SEQUENCE</scope>
    <source>
        <strain evidence="3">KEN1</strain>
        <tissue evidence="3">Leaf</tissue>
    </source>
</reference>